<keyword evidence="3" id="KW-0238">DNA-binding</keyword>
<proteinExistence type="inferred from homology"/>
<dbReference type="InterPro" id="IPR044946">
    <property type="entry name" value="Restrct_endonuc_typeI_TRD_sf"/>
</dbReference>
<evidence type="ECO:0000313" key="5">
    <source>
        <dbReference type="EMBL" id="MCR6545686.1"/>
    </source>
</evidence>
<sequence length="407" mass="45991">MSFNKSKTEKLGNIAYVQTGPFGSQLHKSDYIESGTPIITVEHLGKRRVSRDSMPYVSENDRLRLNKYSLKNGDLVFSRVGSVDRCSYISEEEDGWLFSGRCLRVRANINKLYPQYLYYYFCLESMKEYIRSIAVGATMPSINTKILCDVDLTIPSVSEQKKIAETLSCLDDKIELNNRINKTLEEMAQAIFKSWFVDFEPFQDGEFEDSELGKIPKGWRVGALSDIADITMGQSPKGSSYNENADGKVFYQGRTDFGNRYPMVRLYTTEPKRLADKGDVLLSVRAPVGDINVAGEDCCIGRGLASLKSKTNCSSYLLYQLLNLKDNFNIYNGEGTVFGSINKDTLNNMQVLIPSEKDIQEFQYRVGKIDDVIESNSLQIKILTAIRDTLLPKLMSGEIRVPIEEVQ</sequence>
<dbReference type="PANTHER" id="PTHR30408">
    <property type="entry name" value="TYPE-1 RESTRICTION ENZYME ECOKI SPECIFICITY PROTEIN"/>
    <property type="match status" value="1"/>
</dbReference>
<dbReference type="GO" id="GO:0016787">
    <property type="term" value="F:hydrolase activity"/>
    <property type="evidence" value="ECO:0007669"/>
    <property type="project" value="UniProtKB-KW"/>
</dbReference>
<dbReference type="EMBL" id="JANPWE010000004">
    <property type="protein sequence ID" value="MCR6545686.1"/>
    <property type="molecule type" value="Genomic_DNA"/>
</dbReference>
<keyword evidence="2" id="KW-0680">Restriction system</keyword>
<dbReference type="Proteomes" id="UP001524944">
    <property type="component" value="Unassembled WGS sequence"/>
</dbReference>
<evidence type="ECO:0000313" key="6">
    <source>
        <dbReference type="Proteomes" id="UP001524944"/>
    </source>
</evidence>
<dbReference type="EC" id="3.1.21.-" evidence="5"/>
<accession>A0ABT1Y5A6</accession>
<feature type="domain" description="Type I restriction modification DNA specificity" evidence="4">
    <location>
        <begin position="10"/>
        <end position="186"/>
    </location>
</feature>
<evidence type="ECO:0000259" key="4">
    <source>
        <dbReference type="Pfam" id="PF01420"/>
    </source>
</evidence>
<dbReference type="CDD" id="cd17495">
    <property type="entry name" value="RMtype1_S_Cep9333ORF4827P-TRD2-CR2_like"/>
    <property type="match status" value="1"/>
</dbReference>
<feature type="domain" description="Type I restriction modification DNA specificity" evidence="4">
    <location>
        <begin position="216"/>
        <end position="360"/>
    </location>
</feature>
<dbReference type="PANTHER" id="PTHR30408:SF13">
    <property type="entry name" value="TYPE I RESTRICTION ENZYME HINDI SPECIFICITY SUBUNIT"/>
    <property type="match status" value="1"/>
</dbReference>
<protein>
    <submittedName>
        <fullName evidence="5">Restriction endonuclease subunit S</fullName>
        <ecNumber evidence="5">3.1.21.-</ecNumber>
    </submittedName>
</protein>
<evidence type="ECO:0000256" key="1">
    <source>
        <dbReference type="ARBA" id="ARBA00010923"/>
    </source>
</evidence>
<dbReference type="RefSeq" id="WP_257913264.1">
    <property type="nucleotide sequence ID" value="NZ_JANPWE010000004.1"/>
</dbReference>
<dbReference type="Gene3D" id="3.90.220.20">
    <property type="entry name" value="DNA methylase specificity domains"/>
    <property type="match status" value="2"/>
</dbReference>
<evidence type="ECO:0000256" key="3">
    <source>
        <dbReference type="ARBA" id="ARBA00023125"/>
    </source>
</evidence>
<keyword evidence="5" id="KW-0540">Nuclease</keyword>
<keyword evidence="5" id="KW-0255">Endonuclease</keyword>
<gene>
    <name evidence="5" type="ORF">NVS47_09225</name>
</gene>
<reference evidence="5 6" key="1">
    <citation type="submission" date="2022-08" db="EMBL/GenBank/DDBJ databases">
        <title>Proteogenomics of the novel Dehalobacterium formicoaceticum strain EZ94 highlights a key role of methyltransferases during anaerobic dichloromethane degradation.</title>
        <authorList>
            <person name="Wasmund K."/>
        </authorList>
    </citation>
    <scope>NUCLEOTIDE SEQUENCE [LARGE SCALE GENOMIC DNA]</scope>
    <source>
        <strain evidence="5 6">EZ94</strain>
    </source>
</reference>
<name>A0ABT1Y5A6_9FIRM</name>
<dbReference type="GO" id="GO:0004519">
    <property type="term" value="F:endonuclease activity"/>
    <property type="evidence" value="ECO:0007669"/>
    <property type="project" value="UniProtKB-KW"/>
</dbReference>
<keyword evidence="6" id="KW-1185">Reference proteome</keyword>
<comment type="caution">
    <text evidence="5">The sequence shown here is derived from an EMBL/GenBank/DDBJ whole genome shotgun (WGS) entry which is preliminary data.</text>
</comment>
<dbReference type="InterPro" id="IPR000055">
    <property type="entry name" value="Restrct_endonuc_typeI_TRD"/>
</dbReference>
<comment type="similarity">
    <text evidence="1">Belongs to the type-I restriction system S methylase family.</text>
</comment>
<dbReference type="InterPro" id="IPR052021">
    <property type="entry name" value="Type-I_RS_S_subunit"/>
</dbReference>
<evidence type="ECO:0000256" key="2">
    <source>
        <dbReference type="ARBA" id="ARBA00022747"/>
    </source>
</evidence>
<dbReference type="SUPFAM" id="SSF116734">
    <property type="entry name" value="DNA methylase specificity domain"/>
    <property type="match status" value="2"/>
</dbReference>
<keyword evidence="5" id="KW-0378">Hydrolase</keyword>
<organism evidence="5 6">
    <name type="scientific">Dehalobacterium formicoaceticum</name>
    <dbReference type="NCBI Taxonomy" id="51515"/>
    <lineage>
        <taxon>Bacteria</taxon>
        <taxon>Bacillati</taxon>
        <taxon>Bacillota</taxon>
        <taxon>Clostridia</taxon>
        <taxon>Eubacteriales</taxon>
        <taxon>Peptococcaceae</taxon>
        <taxon>Dehalobacterium</taxon>
    </lineage>
</organism>
<dbReference type="Pfam" id="PF01420">
    <property type="entry name" value="Methylase_S"/>
    <property type="match status" value="2"/>
</dbReference>
<dbReference type="CDD" id="cd17517">
    <property type="entry name" value="RMtype1_S_EcoKI_StySPI-TRD2-CR2_like"/>
    <property type="match status" value="1"/>
</dbReference>